<dbReference type="PROSITE" id="PS00028">
    <property type="entry name" value="ZINC_FINGER_C2H2_1"/>
    <property type="match status" value="4"/>
</dbReference>
<comment type="subcellular location">
    <subcellularLocation>
        <location evidence="1">Nucleus</location>
    </subcellularLocation>
</comment>
<dbReference type="OrthoDB" id="9451254at2759"/>
<protein>
    <recommendedName>
        <fullName evidence="9">C2H2-type domain-containing protein</fullName>
    </recommendedName>
</protein>
<feature type="region of interest" description="Disordered" evidence="8">
    <location>
        <begin position="340"/>
        <end position="381"/>
    </location>
</feature>
<reference evidence="10" key="2">
    <citation type="submission" date="2022-10" db="EMBL/GenBank/DDBJ databases">
        <authorList>
            <consortium name="ENA_rothamsted_submissions"/>
            <consortium name="culmorum"/>
            <person name="King R."/>
        </authorList>
    </citation>
    <scope>NUCLEOTIDE SEQUENCE</scope>
</reference>
<dbReference type="AlphaFoldDB" id="A0A9N9RIF6"/>
<reference evidence="10" key="1">
    <citation type="submission" date="2022-01" db="EMBL/GenBank/DDBJ databases">
        <authorList>
            <person name="King R."/>
        </authorList>
    </citation>
    <scope>NUCLEOTIDE SEQUENCE</scope>
</reference>
<feature type="region of interest" description="Disordered" evidence="8">
    <location>
        <begin position="154"/>
        <end position="173"/>
    </location>
</feature>
<gene>
    <name evidence="10" type="ORF">CHIRRI_LOCUS493</name>
</gene>
<dbReference type="FunFam" id="3.30.160.60:FF:000311">
    <property type="entry name" value="protein odd-skipped-related 2 isoform X1"/>
    <property type="match status" value="1"/>
</dbReference>
<dbReference type="PANTHER" id="PTHR14196">
    <property type="entry name" value="ODD-SKIPPED - RELATED"/>
    <property type="match status" value="1"/>
</dbReference>
<feature type="compositionally biased region" description="Low complexity" evidence="8">
    <location>
        <begin position="61"/>
        <end position="75"/>
    </location>
</feature>
<dbReference type="GO" id="GO:0009880">
    <property type="term" value="P:embryonic pattern specification"/>
    <property type="evidence" value="ECO:0007669"/>
    <property type="project" value="TreeGrafter"/>
</dbReference>
<dbReference type="Proteomes" id="UP001153620">
    <property type="component" value="Chromosome 1"/>
</dbReference>
<evidence type="ECO:0000256" key="8">
    <source>
        <dbReference type="SAM" id="MobiDB-lite"/>
    </source>
</evidence>
<dbReference type="Gene3D" id="3.30.160.60">
    <property type="entry name" value="Classic Zinc Finger"/>
    <property type="match status" value="4"/>
</dbReference>
<dbReference type="InterPro" id="IPR036236">
    <property type="entry name" value="Znf_C2H2_sf"/>
</dbReference>
<sequence>MSLKSSSSSCSDISIDEIRSREETEYTTEFPTIKEEPQATASPMLTPPHTPTEDSTRHHQTSSTTSSSSAFYESMESMKSESKQSLIDGGNYQHHFYHAAAAHPAFTAQRMWQQNTAHLPLAAAAAVVSTTNSQPSLPHAVHPYGAIASYNQMHQHHHHPHPHQLPSTGPTSASAQHHAALMSQWIRSAAIYHQQMHHRGYPDYQRLPSVARNALGPLKMTGTAGTRPKKQFICKYCNRQFTKSYNLLIHERTHTDERPYACDICGKCFRRADHLRDHRYIHSKEKPFKCTDCGKGFCQSRTLAVHKVTHLEEAPHKCPVCNRSFNQRANLKTHMQIHTNGEHQQEQEQSSSDPILDLSQKSSTPSPHKSHTNQTGNIINKKPLGFSIDEIMRR</sequence>
<dbReference type="GO" id="GO:0000981">
    <property type="term" value="F:DNA-binding transcription factor activity, RNA polymerase II-specific"/>
    <property type="evidence" value="ECO:0007669"/>
    <property type="project" value="TreeGrafter"/>
</dbReference>
<dbReference type="FunFam" id="3.30.160.60:FF:001452">
    <property type="entry name" value="Odd skipped, putative"/>
    <property type="match status" value="1"/>
</dbReference>
<dbReference type="GO" id="GO:0008270">
    <property type="term" value="F:zinc ion binding"/>
    <property type="evidence" value="ECO:0007669"/>
    <property type="project" value="UniProtKB-KW"/>
</dbReference>
<organism evidence="10 11">
    <name type="scientific">Chironomus riparius</name>
    <dbReference type="NCBI Taxonomy" id="315576"/>
    <lineage>
        <taxon>Eukaryota</taxon>
        <taxon>Metazoa</taxon>
        <taxon>Ecdysozoa</taxon>
        <taxon>Arthropoda</taxon>
        <taxon>Hexapoda</taxon>
        <taxon>Insecta</taxon>
        <taxon>Pterygota</taxon>
        <taxon>Neoptera</taxon>
        <taxon>Endopterygota</taxon>
        <taxon>Diptera</taxon>
        <taxon>Nematocera</taxon>
        <taxon>Chironomoidea</taxon>
        <taxon>Chironomidae</taxon>
        <taxon>Chironominae</taxon>
        <taxon>Chironomus</taxon>
    </lineage>
</organism>
<evidence type="ECO:0000256" key="6">
    <source>
        <dbReference type="ARBA" id="ARBA00023242"/>
    </source>
</evidence>
<accession>A0A9N9RIF6</accession>
<evidence type="ECO:0000256" key="7">
    <source>
        <dbReference type="ARBA" id="ARBA00038339"/>
    </source>
</evidence>
<evidence type="ECO:0000256" key="1">
    <source>
        <dbReference type="ARBA" id="ARBA00004123"/>
    </source>
</evidence>
<feature type="domain" description="C2H2-type" evidence="9">
    <location>
        <begin position="234"/>
        <end position="254"/>
    </location>
</feature>
<dbReference type="InterPro" id="IPR013087">
    <property type="entry name" value="Znf_C2H2_type"/>
</dbReference>
<feature type="compositionally biased region" description="Low complexity" evidence="8">
    <location>
        <begin position="1"/>
        <end position="13"/>
    </location>
</feature>
<dbReference type="FunFam" id="3.30.160.60:FF:000090">
    <property type="entry name" value="Odd-skipped-related transciption factor 2"/>
    <property type="match status" value="1"/>
</dbReference>
<dbReference type="InterPro" id="IPR050717">
    <property type="entry name" value="C2H2-ZF_Transcription_Reg"/>
</dbReference>
<dbReference type="GO" id="GO:0000977">
    <property type="term" value="F:RNA polymerase II transcription regulatory region sequence-specific DNA binding"/>
    <property type="evidence" value="ECO:0007669"/>
    <property type="project" value="TreeGrafter"/>
</dbReference>
<keyword evidence="2" id="KW-0479">Metal-binding</keyword>
<evidence type="ECO:0000256" key="5">
    <source>
        <dbReference type="ARBA" id="ARBA00022833"/>
    </source>
</evidence>
<dbReference type="Pfam" id="PF00096">
    <property type="entry name" value="zf-C2H2"/>
    <property type="match status" value="4"/>
</dbReference>
<dbReference type="PANTHER" id="PTHR14196:SF10">
    <property type="entry name" value="C2H2-TYPE DOMAIN-CONTAINING PROTEIN"/>
    <property type="match status" value="1"/>
</dbReference>
<dbReference type="FunFam" id="3.30.160.60:FF:002020">
    <property type="entry name" value="Odd skipped"/>
    <property type="match status" value="1"/>
</dbReference>
<feature type="compositionally biased region" description="Polar residues" evidence="8">
    <location>
        <begin position="359"/>
        <end position="378"/>
    </location>
</feature>
<feature type="region of interest" description="Disordered" evidence="8">
    <location>
        <begin position="1"/>
        <end position="84"/>
    </location>
</feature>
<dbReference type="GO" id="GO:0048619">
    <property type="term" value="P:embryonic hindgut morphogenesis"/>
    <property type="evidence" value="ECO:0007669"/>
    <property type="project" value="TreeGrafter"/>
</dbReference>
<keyword evidence="11" id="KW-1185">Reference proteome</keyword>
<dbReference type="SUPFAM" id="SSF57667">
    <property type="entry name" value="beta-beta-alpha zinc fingers"/>
    <property type="match status" value="2"/>
</dbReference>
<evidence type="ECO:0000256" key="3">
    <source>
        <dbReference type="ARBA" id="ARBA00022737"/>
    </source>
</evidence>
<feature type="domain" description="C2H2-type" evidence="9">
    <location>
        <begin position="318"/>
        <end position="338"/>
    </location>
</feature>
<feature type="domain" description="C2H2-type" evidence="9">
    <location>
        <begin position="262"/>
        <end position="282"/>
    </location>
</feature>
<proteinExistence type="inferred from homology"/>
<keyword evidence="6" id="KW-0539">Nucleus</keyword>
<evidence type="ECO:0000313" key="10">
    <source>
        <dbReference type="EMBL" id="CAG9797495.1"/>
    </source>
</evidence>
<keyword evidence="4" id="KW-0863">Zinc-finger</keyword>
<keyword evidence="5" id="KW-0862">Zinc</keyword>
<dbReference type="EMBL" id="OU895877">
    <property type="protein sequence ID" value="CAG9797495.1"/>
    <property type="molecule type" value="Genomic_DNA"/>
</dbReference>
<evidence type="ECO:0000313" key="11">
    <source>
        <dbReference type="Proteomes" id="UP001153620"/>
    </source>
</evidence>
<dbReference type="GO" id="GO:0005634">
    <property type="term" value="C:nucleus"/>
    <property type="evidence" value="ECO:0007669"/>
    <property type="project" value="UniProtKB-SubCell"/>
</dbReference>
<comment type="similarity">
    <text evidence="7">Belongs to the Odd C2H2-type zinc-finger protein family.</text>
</comment>
<name>A0A9N9RIF6_9DIPT</name>
<evidence type="ECO:0000256" key="2">
    <source>
        <dbReference type="ARBA" id="ARBA00022723"/>
    </source>
</evidence>
<dbReference type="SMART" id="SM00355">
    <property type="entry name" value="ZnF_C2H2"/>
    <property type="match status" value="4"/>
</dbReference>
<evidence type="ECO:0000259" key="9">
    <source>
        <dbReference type="PROSITE" id="PS00028"/>
    </source>
</evidence>
<feature type="domain" description="C2H2-type" evidence="9">
    <location>
        <begin position="290"/>
        <end position="310"/>
    </location>
</feature>
<keyword evidence="3" id="KW-0677">Repeat</keyword>
<evidence type="ECO:0000256" key="4">
    <source>
        <dbReference type="ARBA" id="ARBA00022771"/>
    </source>
</evidence>